<keyword evidence="1" id="KW-1188">Viral release from host cell</keyword>
<keyword evidence="2" id="KW-1162">Viral penetration into host cytoplasm</keyword>
<evidence type="ECO:0000256" key="3">
    <source>
        <dbReference type="ARBA" id="ARBA00023219"/>
    </source>
</evidence>
<keyword evidence="2" id="KW-1171">Viral genome ejection through host cell envelope</keyword>
<keyword evidence="3" id="KW-0231">Viral genome packaging</keyword>
<dbReference type="Pfam" id="PF04860">
    <property type="entry name" value="Phage_portal"/>
    <property type="match status" value="1"/>
</dbReference>
<dbReference type="EMBL" id="BK015742">
    <property type="protein sequence ID" value="DAE22900.1"/>
    <property type="molecule type" value="Genomic_DNA"/>
</dbReference>
<accession>A0A8S5QW78</accession>
<evidence type="ECO:0000313" key="5">
    <source>
        <dbReference type="EMBL" id="DAE22900.1"/>
    </source>
</evidence>
<reference evidence="5" key="1">
    <citation type="journal article" date="2021" name="Proc. Natl. Acad. Sci. U.S.A.">
        <title>A Catalog of Tens of Thousands of Viruses from Human Metagenomes Reveals Hidden Associations with Chronic Diseases.</title>
        <authorList>
            <person name="Tisza M.J."/>
            <person name="Buck C.B."/>
        </authorList>
    </citation>
    <scope>NUCLEOTIDE SEQUENCE</scope>
    <source>
        <strain evidence="5">CthIt11</strain>
    </source>
</reference>
<proteinExistence type="predicted"/>
<keyword evidence="2" id="KW-1160">Virus entry into host cell</keyword>
<sequence>MAFWQNMTRLFRREDAPEPKTEQPRTTPRTGAGVRYFYASENTALSIATAYRCVQLLSDSVAGLHLQYMKFKGNRYQEDLNAPIHYLLSVQPQPEMSIFDFWSMAVKLMLLDGNAYIYPRYVLGELTDLVLCHKGSVAHDVLNGKYTIADPYSGVYGTFGESEIIHLYLHSSDGRTGESVISHARRTIGIASAGDDETANRFTNGGNVRGIISNDKSVAGFGEYQDEQLEKTAENVDTRFSNGEHIVSLPGQVDFKQISLSSTDMQFLESRKFTVREICRFFGVHPSFVFDDTSNNYKSAEMANVAFLSMTLDPILKRIETEFSRKLIPPSLCCKRIFKFDRKGIYSLDLEAMAGYQKKTIESGIYTINDWRRAENQPEVDGGDTVYISTNLAPLGSEKLSGGAPKDNNANGED</sequence>
<dbReference type="NCBIfam" id="TIGR01537">
    <property type="entry name" value="portal_HK97"/>
    <property type="match status" value="1"/>
</dbReference>
<feature type="region of interest" description="Disordered" evidence="4">
    <location>
        <begin position="395"/>
        <end position="414"/>
    </location>
</feature>
<dbReference type="InterPro" id="IPR006944">
    <property type="entry name" value="Phage/GTA_portal"/>
</dbReference>
<dbReference type="InterPro" id="IPR006427">
    <property type="entry name" value="Portal_HK97"/>
</dbReference>
<evidence type="ECO:0000256" key="1">
    <source>
        <dbReference type="ARBA" id="ARBA00022950"/>
    </source>
</evidence>
<name>A0A8S5QW78_9CAUD</name>
<evidence type="ECO:0000256" key="2">
    <source>
        <dbReference type="ARBA" id="ARBA00023009"/>
    </source>
</evidence>
<protein>
    <submittedName>
        <fullName evidence="5">Portal protein</fullName>
    </submittedName>
</protein>
<evidence type="ECO:0000256" key="4">
    <source>
        <dbReference type="SAM" id="MobiDB-lite"/>
    </source>
</evidence>
<keyword evidence="1" id="KW-0118">Viral capsid assembly</keyword>
<organism evidence="5">
    <name type="scientific">Siphoviridae sp. cthIt11</name>
    <dbReference type="NCBI Taxonomy" id="2826423"/>
    <lineage>
        <taxon>Viruses</taxon>
        <taxon>Duplodnaviria</taxon>
        <taxon>Heunggongvirae</taxon>
        <taxon>Uroviricota</taxon>
        <taxon>Caudoviricetes</taxon>
    </lineage>
</organism>